<dbReference type="Proteomes" id="UP000006462">
    <property type="component" value="Unassembled WGS sequence"/>
</dbReference>
<organism evidence="1 2">
    <name type="scientific">Pyramidobacter piscolens W5455</name>
    <dbReference type="NCBI Taxonomy" id="352165"/>
    <lineage>
        <taxon>Bacteria</taxon>
        <taxon>Thermotogati</taxon>
        <taxon>Synergistota</taxon>
        <taxon>Synergistia</taxon>
        <taxon>Synergistales</taxon>
        <taxon>Dethiosulfovibrionaceae</taxon>
        <taxon>Pyramidobacter</taxon>
    </lineage>
</organism>
<dbReference type="SUPFAM" id="SSF102114">
    <property type="entry name" value="Radical SAM enzymes"/>
    <property type="match status" value="1"/>
</dbReference>
<protein>
    <recommendedName>
        <fullName evidence="3">Radical SAM core domain-containing protein</fullName>
    </recommendedName>
</protein>
<reference evidence="1 2" key="1">
    <citation type="submission" date="2009-12" db="EMBL/GenBank/DDBJ databases">
        <authorList>
            <person name="Shrivastava S."/>
            <person name="Madupu R."/>
            <person name="Durkin A.S."/>
            <person name="Torralba M."/>
            <person name="Methe B."/>
            <person name="Sutton G.G."/>
            <person name="Strausberg R.L."/>
            <person name="Nelson K.E."/>
        </authorList>
    </citation>
    <scope>NUCLEOTIDE SEQUENCE [LARGE SCALE GENOMIC DNA]</scope>
    <source>
        <strain evidence="1 2">W5455</strain>
    </source>
</reference>
<evidence type="ECO:0000313" key="2">
    <source>
        <dbReference type="Proteomes" id="UP000006462"/>
    </source>
</evidence>
<dbReference type="PANTHER" id="PTHR43273">
    <property type="entry name" value="ANAEROBIC SULFATASE-MATURATING ENZYME HOMOLOG ASLB-RELATED"/>
    <property type="match status" value="1"/>
</dbReference>
<keyword evidence="2" id="KW-1185">Reference proteome</keyword>
<dbReference type="InterPro" id="IPR013785">
    <property type="entry name" value="Aldolase_TIM"/>
</dbReference>
<dbReference type="EMBL" id="ADFP01000121">
    <property type="protein sequence ID" value="EFB89770.1"/>
    <property type="molecule type" value="Genomic_DNA"/>
</dbReference>
<dbReference type="PANTHER" id="PTHR43273:SF8">
    <property type="entry name" value="RADICAL SAM DOMAIN PROTEIN"/>
    <property type="match status" value="1"/>
</dbReference>
<proteinExistence type="predicted"/>
<gene>
    <name evidence="1" type="ORF">HMPREF7215_2584</name>
</gene>
<dbReference type="InterPro" id="IPR058240">
    <property type="entry name" value="rSAM_sf"/>
</dbReference>
<evidence type="ECO:0000313" key="1">
    <source>
        <dbReference type="EMBL" id="EFB89770.1"/>
    </source>
</evidence>
<comment type="caution">
    <text evidence="1">The sequence shown here is derived from an EMBL/GenBank/DDBJ whole genome shotgun (WGS) entry which is preliminary data.</text>
</comment>
<dbReference type="Gene3D" id="3.20.20.70">
    <property type="entry name" value="Aldolase class I"/>
    <property type="match status" value="1"/>
</dbReference>
<evidence type="ECO:0008006" key="3">
    <source>
        <dbReference type="Google" id="ProtNLM"/>
    </source>
</evidence>
<sequence>MFDVENNIDYLSRRLEEDAPQAGEKVLLYCIGGESLLHPQKLDAFFSRVKKRVDPRFAIDTRFMIQTNGTLVAHSEQSAFLEKWRDVVRLGFSIDGMKYKHDRDRCGSFDACIKGLEHAKALLSPEQITIKGTFTVEDIPRFAENVKYLLSLGVSSVKSNFDTGAVIPECLTLLLAEQMCSVVDWIAETKCPTWWSELNDPSAFADLGCGVGDGSRCLGLDGHEYPCFVFASNKNRRAPVYKEADECATCVLKCCCVPCAAAMVAGGHAKRPWCAYTWARTITRMYAKLRKVEKPWHT</sequence>
<accession>A0ABM9ZS43</accession>
<dbReference type="InterPro" id="IPR023867">
    <property type="entry name" value="Sulphatase_maturase_rSAM"/>
</dbReference>
<name>A0ABM9ZS43_9BACT</name>